<feature type="domain" description="DUF7657" evidence="3">
    <location>
        <begin position="22"/>
        <end position="424"/>
    </location>
</feature>
<dbReference type="AlphaFoldDB" id="A0A1R4JER4"/>
<feature type="transmembrane region" description="Helical" evidence="1">
    <location>
        <begin position="262"/>
        <end position="279"/>
    </location>
</feature>
<protein>
    <submittedName>
        <fullName evidence="4">Uncharacterized protein</fullName>
    </submittedName>
</protein>
<keyword evidence="1" id="KW-1133">Transmembrane helix</keyword>
<feature type="transmembrane region" description="Helical" evidence="1">
    <location>
        <begin position="408"/>
        <end position="427"/>
    </location>
</feature>
<evidence type="ECO:0000259" key="3">
    <source>
        <dbReference type="Pfam" id="PF24677"/>
    </source>
</evidence>
<feature type="transmembrane region" description="Helical" evidence="1">
    <location>
        <begin position="107"/>
        <end position="127"/>
    </location>
</feature>
<dbReference type="Pfam" id="PF24677">
    <property type="entry name" value="DUF7657"/>
    <property type="match status" value="1"/>
</dbReference>
<dbReference type="InterPro" id="IPR056074">
    <property type="entry name" value="DUF7657"/>
</dbReference>
<feature type="transmembrane region" description="Helical" evidence="1">
    <location>
        <begin position="340"/>
        <end position="358"/>
    </location>
</feature>
<dbReference type="InterPro" id="IPR056071">
    <property type="entry name" value="DUF7654"/>
</dbReference>
<dbReference type="EMBL" id="FUKO01000019">
    <property type="protein sequence ID" value="SJN30508.1"/>
    <property type="molecule type" value="Genomic_DNA"/>
</dbReference>
<feature type="transmembrane region" description="Helical" evidence="1">
    <location>
        <begin position="370"/>
        <end position="388"/>
    </location>
</feature>
<name>A0A1R4JER4_9MICO</name>
<feature type="transmembrane region" description="Helical" evidence="1">
    <location>
        <begin position="463"/>
        <end position="480"/>
    </location>
</feature>
<sequence>MRAARSIRSDRFLHWLRDDDRWARVLLLFLFIVLVLTGTTTANITQEYLQPTVGGRAGVLFGTPQEIRWDEYLSGSPLYMSIMATHGLPSLSPLAEQAGLAMRYSEGGVFGSIVFLDGTILRLAGFLPEPLLFSLHWWLPTFLFLWALPIWFRQLGFSSRAGWLAGLIIATSPSVAWWSLQPVNIMGFTLAGCTLLLAGFRRVRNGQILRTVPFGVLSATLLASMPSAYLIWSLILGFPLLVVSVLRILLDRSTRVAVRWGYAGSVGAATLGLALGAFLDVSRGVSALSGTIYPGDRRTPSSPTPFEAMFGASASHAASNGEISPQWKALTGIGNHSELAMSWAISFVVLALLITRIWPHLTGRSWRGWLPVSLLLVWGLIWLSWSVLSFGDLSAGLPVFAQVPSLRAAQVVGIIGVLAICLAIPELQLSNCRIVVTAVVAGTVTLYASSLLQRLAVPDMSTLWVWAAGVGTALAVYIALRWPRSMWASAVVAALAFVQVAGAVAVSTGVGSYRDSAPAEYISAAAADARADGSVWASDFRAMDAMMLANGMPSLTGQQLSGPVRSEWLRLDPSGSAENAWNRGGSRIRATWRDAPGIDITSNGYNVITIDANPCSLRDAYPDLTTILSKQSLMQPCLHEVAMISWKDGAVHAYEFTGED</sequence>
<keyword evidence="1" id="KW-0812">Transmembrane</keyword>
<feature type="domain" description="DUF7654" evidence="2">
    <location>
        <begin position="526"/>
        <end position="640"/>
    </location>
</feature>
<keyword evidence="5" id="KW-1185">Reference proteome</keyword>
<feature type="transmembrane region" description="Helical" evidence="1">
    <location>
        <begin position="434"/>
        <end position="457"/>
    </location>
</feature>
<gene>
    <name evidence="4" type="ORF">FM104_07005</name>
</gene>
<reference evidence="4 5" key="1">
    <citation type="submission" date="2017-02" db="EMBL/GenBank/DDBJ databases">
        <authorList>
            <person name="Peterson S.W."/>
        </authorList>
    </citation>
    <scope>NUCLEOTIDE SEQUENCE [LARGE SCALE GENOMIC DNA]</scope>
    <source>
        <strain evidence="4 5">B Mb 05.01</strain>
    </source>
</reference>
<feature type="transmembrane region" description="Helical" evidence="1">
    <location>
        <begin position="487"/>
        <end position="506"/>
    </location>
</feature>
<dbReference type="RefSeq" id="WP_087130716.1">
    <property type="nucleotide sequence ID" value="NZ_FUKO01000019.1"/>
</dbReference>
<dbReference type="OrthoDB" id="3176622at2"/>
<feature type="transmembrane region" description="Helical" evidence="1">
    <location>
        <begin position="231"/>
        <end position="250"/>
    </location>
</feature>
<accession>A0A1R4JER4</accession>
<organism evidence="4 5">
    <name type="scientific">Microbacterium esteraromaticum</name>
    <dbReference type="NCBI Taxonomy" id="57043"/>
    <lineage>
        <taxon>Bacteria</taxon>
        <taxon>Bacillati</taxon>
        <taxon>Actinomycetota</taxon>
        <taxon>Actinomycetes</taxon>
        <taxon>Micrococcales</taxon>
        <taxon>Microbacteriaceae</taxon>
        <taxon>Microbacterium</taxon>
    </lineage>
</organism>
<feature type="transmembrane region" description="Helical" evidence="1">
    <location>
        <begin position="133"/>
        <end position="152"/>
    </location>
</feature>
<feature type="transmembrane region" description="Helical" evidence="1">
    <location>
        <begin position="185"/>
        <end position="201"/>
    </location>
</feature>
<keyword evidence="1" id="KW-0472">Membrane</keyword>
<proteinExistence type="predicted"/>
<evidence type="ECO:0000313" key="4">
    <source>
        <dbReference type="EMBL" id="SJN30508.1"/>
    </source>
</evidence>
<evidence type="ECO:0000313" key="5">
    <source>
        <dbReference type="Proteomes" id="UP000196320"/>
    </source>
</evidence>
<evidence type="ECO:0000259" key="2">
    <source>
        <dbReference type="Pfam" id="PF24672"/>
    </source>
</evidence>
<evidence type="ECO:0000256" key="1">
    <source>
        <dbReference type="SAM" id="Phobius"/>
    </source>
</evidence>
<dbReference type="Proteomes" id="UP000196320">
    <property type="component" value="Unassembled WGS sequence"/>
</dbReference>
<dbReference type="Pfam" id="PF24672">
    <property type="entry name" value="DUF7654"/>
    <property type="match status" value="1"/>
</dbReference>
<feature type="transmembrane region" description="Helical" evidence="1">
    <location>
        <begin position="208"/>
        <end position="225"/>
    </location>
</feature>